<accession>A0ABD5NPR0</accession>
<proteinExistence type="predicted"/>
<evidence type="ECO:0000259" key="14">
    <source>
        <dbReference type="PROSITE" id="PS50893"/>
    </source>
</evidence>
<keyword evidence="2" id="KW-0813">Transport</keyword>
<comment type="subcellular location">
    <subcellularLocation>
        <location evidence="1">Cell membrane</location>
        <topology evidence="1">Peripheral membrane protein</topology>
    </subcellularLocation>
</comment>
<dbReference type="SMART" id="SM00382">
    <property type="entry name" value="AAA"/>
    <property type="match status" value="1"/>
</dbReference>
<evidence type="ECO:0000256" key="11">
    <source>
        <dbReference type="ARBA" id="ARBA00044143"/>
    </source>
</evidence>
<dbReference type="NCBIfam" id="TIGR01727">
    <property type="entry name" value="oligo_HPY"/>
    <property type="match status" value="1"/>
</dbReference>
<evidence type="ECO:0000256" key="10">
    <source>
        <dbReference type="ARBA" id="ARBA00039098"/>
    </source>
</evidence>
<reference evidence="15 16" key="1">
    <citation type="journal article" date="2019" name="Int. J. Syst. Evol. Microbiol.">
        <title>The Global Catalogue of Microorganisms (GCM) 10K type strain sequencing project: providing services to taxonomists for standard genome sequencing and annotation.</title>
        <authorList>
            <consortium name="The Broad Institute Genomics Platform"/>
            <consortium name="The Broad Institute Genome Sequencing Center for Infectious Disease"/>
            <person name="Wu L."/>
            <person name="Ma J."/>
        </authorList>
    </citation>
    <scope>NUCLEOTIDE SEQUENCE [LARGE SCALE GENOMIC DNA]</scope>
    <source>
        <strain evidence="15 16">IBRC-M 10256</strain>
    </source>
</reference>
<dbReference type="GO" id="GO:0015413">
    <property type="term" value="F:ABC-type nickel transporter activity"/>
    <property type="evidence" value="ECO:0007669"/>
    <property type="project" value="UniProtKB-EC"/>
</dbReference>
<dbReference type="GeneID" id="73901740"/>
<dbReference type="SUPFAM" id="SSF52540">
    <property type="entry name" value="P-loop containing nucleoside triphosphate hydrolases"/>
    <property type="match status" value="1"/>
</dbReference>
<evidence type="ECO:0000256" key="3">
    <source>
        <dbReference type="ARBA" id="ARBA00022475"/>
    </source>
</evidence>
<dbReference type="Gene3D" id="3.40.50.300">
    <property type="entry name" value="P-loop containing nucleotide triphosphate hydrolases"/>
    <property type="match status" value="1"/>
</dbReference>
<keyword evidence="16" id="KW-1185">Reference proteome</keyword>
<feature type="region of interest" description="Disordered" evidence="13">
    <location>
        <begin position="338"/>
        <end position="377"/>
    </location>
</feature>
<feature type="domain" description="ABC transporter" evidence="14">
    <location>
        <begin position="20"/>
        <end position="268"/>
    </location>
</feature>
<keyword evidence="3" id="KW-1003">Cell membrane</keyword>
<keyword evidence="4" id="KW-0547">Nucleotide-binding</keyword>
<dbReference type="InterPro" id="IPR050388">
    <property type="entry name" value="ABC_Ni/Peptide_Import"/>
</dbReference>
<dbReference type="InterPro" id="IPR017871">
    <property type="entry name" value="ABC_transporter-like_CS"/>
</dbReference>
<evidence type="ECO:0000256" key="7">
    <source>
        <dbReference type="ARBA" id="ARBA00023065"/>
    </source>
</evidence>
<dbReference type="EC" id="7.2.2.11" evidence="10"/>
<dbReference type="PROSITE" id="PS00211">
    <property type="entry name" value="ABC_TRANSPORTER_1"/>
    <property type="match status" value="1"/>
</dbReference>
<dbReference type="CDD" id="cd03257">
    <property type="entry name" value="ABC_NikE_OppD_transporters"/>
    <property type="match status" value="1"/>
</dbReference>
<comment type="catalytic activity">
    <reaction evidence="12">
        <text>Ni(2+)(out) + ATP + H2O = Ni(2+)(in) + ADP + phosphate + H(+)</text>
        <dbReference type="Rhea" id="RHEA:15557"/>
        <dbReference type="ChEBI" id="CHEBI:15377"/>
        <dbReference type="ChEBI" id="CHEBI:15378"/>
        <dbReference type="ChEBI" id="CHEBI:30616"/>
        <dbReference type="ChEBI" id="CHEBI:43474"/>
        <dbReference type="ChEBI" id="CHEBI:49786"/>
        <dbReference type="ChEBI" id="CHEBI:456216"/>
        <dbReference type="EC" id="7.2.2.11"/>
    </reaction>
    <physiologicalReaction direction="left-to-right" evidence="12">
        <dbReference type="Rhea" id="RHEA:15558"/>
    </physiologicalReaction>
</comment>
<name>A0ABD5NPR0_9EURY</name>
<dbReference type="Pfam" id="PF00005">
    <property type="entry name" value="ABC_tran"/>
    <property type="match status" value="1"/>
</dbReference>
<evidence type="ECO:0000256" key="2">
    <source>
        <dbReference type="ARBA" id="ARBA00022448"/>
    </source>
</evidence>
<dbReference type="GO" id="GO:0005524">
    <property type="term" value="F:ATP binding"/>
    <property type="evidence" value="ECO:0007669"/>
    <property type="project" value="UniProtKB-KW"/>
</dbReference>
<keyword evidence="5 15" id="KW-0067">ATP-binding</keyword>
<dbReference type="Pfam" id="PF08352">
    <property type="entry name" value="oligo_HPY"/>
    <property type="match status" value="1"/>
</dbReference>
<dbReference type="InterPro" id="IPR027417">
    <property type="entry name" value="P-loop_NTPase"/>
</dbReference>
<feature type="compositionally biased region" description="Polar residues" evidence="13">
    <location>
        <begin position="363"/>
        <end position="377"/>
    </location>
</feature>
<dbReference type="PANTHER" id="PTHR43297:SF13">
    <property type="entry name" value="NICKEL ABC TRANSPORTER, ATP-BINDING PROTEIN"/>
    <property type="match status" value="1"/>
</dbReference>
<dbReference type="RefSeq" id="WP_256532642.1">
    <property type="nucleotide sequence ID" value="NZ_CP101824.1"/>
</dbReference>
<evidence type="ECO:0000256" key="6">
    <source>
        <dbReference type="ARBA" id="ARBA00022967"/>
    </source>
</evidence>
<keyword evidence="6" id="KW-1278">Translocase</keyword>
<dbReference type="InterPro" id="IPR013563">
    <property type="entry name" value="Oligopep_ABC_C"/>
</dbReference>
<keyword evidence="7" id="KW-0406">Ion transport</keyword>
<dbReference type="Proteomes" id="UP001595846">
    <property type="component" value="Unassembled WGS sequence"/>
</dbReference>
<comment type="subunit">
    <text evidence="9">The complex is composed of two ATP-binding proteins (NikD and NikE), two transmembrane proteins (NikB and NikC) and a solute-binding protein (NikA).</text>
</comment>
<dbReference type="PROSITE" id="PS50893">
    <property type="entry name" value="ABC_TRANSPORTER_2"/>
    <property type="match status" value="1"/>
</dbReference>
<dbReference type="AlphaFoldDB" id="A0ABD5NPR0"/>
<organism evidence="15 16">
    <name type="scientific">Halovivax cerinus</name>
    <dbReference type="NCBI Taxonomy" id="1487865"/>
    <lineage>
        <taxon>Archaea</taxon>
        <taxon>Methanobacteriati</taxon>
        <taxon>Methanobacteriota</taxon>
        <taxon>Stenosarchaea group</taxon>
        <taxon>Halobacteria</taxon>
        <taxon>Halobacteriales</taxon>
        <taxon>Natrialbaceae</taxon>
        <taxon>Halovivax</taxon>
    </lineage>
</organism>
<dbReference type="EMBL" id="JBHSAQ010000007">
    <property type="protein sequence ID" value="MFC3958805.1"/>
    <property type="molecule type" value="Genomic_DNA"/>
</dbReference>
<keyword evidence="8" id="KW-0472">Membrane</keyword>
<dbReference type="GO" id="GO:0005886">
    <property type="term" value="C:plasma membrane"/>
    <property type="evidence" value="ECO:0007669"/>
    <property type="project" value="UniProtKB-SubCell"/>
</dbReference>
<dbReference type="FunFam" id="3.40.50.300:FF:000016">
    <property type="entry name" value="Oligopeptide ABC transporter ATP-binding component"/>
    <property type="match status" value="1"/>
</dbReference>
<evidence type="ECO:0000313" key="16">
    <source>
        <dbReference type="Proteomes" id="UP001595846"/>
    </source>
</evidence>
<evidence type="ECO:0000256" key="1">
    <source>
        <dbReference type="ARBA" id="ARBA00004202"/>
    </source>
</evidence>
<gene>
    <name evidence="15" type="ORF">ACFOUR_10550</name>
</gene>
<comment type="caution">
    <text evidence="15">The sequence shown here is derived from an EMBL/GenBank/DDBJ whole genome shotgun (WGS) entry which is preliminary data.</text>
</comment>
<dbReference type="InterPro" id="IPR003439">
    <property type="entry name" value="ABC_transporter-like_ATP-bd"/>
</dbReference>
<evidence type="ECO:0000256" key="12">
    <source>
        <dbReference type="ARBA" id="ARBA00048610"/>
    </source>
</evidence>
<evidence type="ECO:0000256" key="13">
    <source>
        <dbReference type="SAM" id="MobiDB-lite"/>
    </source>
</evidence>
<evidence type="ECO:0000313" key="15">
    <source>
        <dbReference type="EMBL" id="MFC3958805.1"/>
    </source>
</evidence>
<feature type="region of interest" description="Disordered" evidence="13">
    <location>
        <begin position="272"/>
        <end position="293"/>
    </location>
</feature>
<evidence type="ECO:0000256" key="5">
    <source>
        <dbReference type="ARBA" id="ARBA00022840"/>
    </source>
</evidence>
<protein>
    <recommendedName>
        <fullName evidence="11">Nickel import system ATP-binding protein NikD</fullName>
        <ecNumber evidence="10">7.2.2.11</ecNumber>
    </recommendedName>
</protein>
<evidence type="ECO:0000256" key="8">
    <source>
        <dbReference type="ARBA" id="ARBA00023136"/>
    </source>
</evidence>
<dbReference type="PANTHER" id="PTHR43297">
    <property type="entry name" value="OLIGOPEPTIDE TRANSPORT ATP-BINDING PROTEIN APPD"/>
    <property type="match status" value="1"/>
</dbReference>
<dbReference type="InterPro" id="IPR003593">
    <property type="entry name" value="AAA+_ATPase"/>
</dbReference>
<evidence type="ECO:0000256" key="4">
    <source>
        <dbReference type="ARBA" id="ARBA00022741"/>
    </source>
</evidence>
<evidence type="ECO:0000256" key="9">
    <source>
        <dbReference type="ARBA" id="ARBA00038669"/>
    </source>
</evidence>
<sequence length="377" mass="40975">MDGQSHFDTTESATDHLLQIEDLDVTFRTKRGDVEAVNGIDLHVDAGEILCLVGESGSGKSVTAQSIIDLVPQPPGEISGRVWYKGQDLRTVNSAELRRVRADEVGFIFQDPMSSLNPVHTVGRQIVEAIRAQNDVSKSDARERAIELMERVGISDAGSRFGDYPFEFSGGMRQRVMIAIALANEPDLLIADEPTTALDVTIQAQVLELVRELRDELDMAVIWITHDFGVVAEIADHVAVMYAGNVVETADVYEVFDDPKHPYTRGLLESIPGSAAEQGRRLTPVEGEPPDLTALEPACRFRDRCPDAMPRCEDGMPATFVPDGDGDDRHEVRCYLYDDAPNADGPTDDGPTADAPIVDGSNGDLSTVDSGGESSHE</sequence>